<feature type="domain" description="Alpha-carbonic anhydrase" evidence="5">
    <location>
        <begin position="23"/>
        <end position="254"/>
    </location>
</feature>
<dbReference type="PANTHER" id="PTHR18952:SF265">
    <property type="entry name" value="CARBONIC ANHYDRASE"/>
    <property type="match status" value="1"/>
</dbReference>
<evidence type="ECO:0000256" key="4">
    <source>
        <dbReference type="SAM" id="SignalP"/>
    </source>
</evidence>
<keyword evidence="7" id="KW-1185">Reference proteome</keyword>
<dbReference type="InterPro" id="IPR023561">
    <property type="entry name" value="Carbonic_anhydrase_a-class"/>
</dbReference>
<sequence length="255" mass="27312">MPTRRTFLVALPVATAALVLPPGALAHAGARRRGTPHPQQSPIALDTSTTKPAPELPELVVAYPDDVEVSVRYVSRDPDDPAGCTTRGHEETVEAEVPEGAAAVLLGGSRYELVQFHFHTPSEHTLDGRRFPVEQHFVHRGPNGETLVVGLFLTDDGAGGTPQDVVLARLPEECGEEVTVGGLDLASALPCDLSTLRYPGSLTTTPNTEGVSWLVLRAPVAVAPSTLRGFQELFPEGDSRDLQPLGDRVVRLREQ</sequence>
<evidence type="ECO:0000256" key="2">
    <source>
        <dbReference type="ARBA" id="ARBA00048348"/>
    </source>
</evidence>
<dbReference type="CDD" id="cd03124">
    <property type="entry name" value="alpha_CA_prokaryotic_like"/>
    <property type="match status" value="1"/>
</dbReference>
<dbReference type="RefSeq" id="WP_218593489.1">
    <property type="nucleotide sequence ID" value="NZ_JADQDE010000312.1"/>
</dbReference>
<dbReference type="PROSITE" id="PS51318">
    <property type="entry name" value="TAT"/>
    <property type="match status" value="1"/>
</dbReference>
<evidence type="ECO:0000313" key="7">
    <source>
        <dbReference type="Proteomes" id="UP000694300"/>
    </source>
</evidence>
<dbReference type="PANTHER" id="PTHR18952">
    <property type="entry name" value="CARBONIC ANHYDRASE"/>
    <property type="match status" value="1"/>
</dbReference>
<gene>
    <name evidence="6" type="ORF">I4I82_08305</name>
</gene>
<comment type="catalytic activity">
    <reaction evidence="2">
        <text>hydrogencarbonate + H(+) = CO2 + H2O</text>
        <dbReference type="Rhea" id="RHEA:10748"/>
        <dbReference type="ChEBI" id="CHEBI:15377"/>
        <dbReference type="ChEBI" id="CHEBI:15378"/>
        <dbReference type="ChEBI" id="CHEBI:16526"/>
        <dbReference type="ChEBI" id="CHEBI:17544"/>
        <dbReference type="EC" id="4.2.1.1"/>
    </reaction>
</comment>
<organism evidence="6 7">
    <name type="scientific">Pseudonocardia oceani</name>
    <dbReference type="NCBI Taxonomy" id="2792013"/>
    <lineage>
        <taxon>Bacteria</taxon>
        <taxon>Bacillati</taxon>
        <taxon>Actinomycetota</taxon>
        <taxon>Actinomycetes</taxon>
        <taxon>Pseudonocardiales</taxon>
        <taxon>Pseudonocardiaceae</taxon>
        <taxon>Pseudonocardia</taxon>
    </lineage>
</organism>
<protein>
    <submittedName>
        <fullName evidence="6">Carbonic anhydrase family protein</fullName>
    </submittedName>
</protein>
<feature type="chain" id="PRO_5046229560" evidence="4">
    <location>
        <begin position="27"/>
        <end position="255"/>
    </location>
</feature>
<dbReference type="SMART" id="SM01057">
    <property type="entry name" value="Carb_anhydrase"/>
    <property type="match status" value="1"/>
</dbReference>
<dbReference type="InterPro" id="IPR001148">
    <property type="entry name" value="CA_dom"/>
</dbReference>
<feature type="signal peptide" evidence="4">
    <location>
        <begin position="1"/>
        <end position="26"/>
    </location>
</feature>
<reference evidence="6 7" key="1">
    <citation type="submission" date="2020-11" db="EMBL/GenBank/DDBJ databases">
        <title>Pseudonocardia abyssalis sp. nov. and Pseudonocardia oceani sp. nov., description and phylogenomic analysis of two novel actinomycetes isolated from the deep Southern Ocean.</title>
        <authorList>
            <person name="Parra J."/>
        </authorList>
    </citation>
    <scope>NUCLEOTIDE SEQUENCE [LARGE SCALE GENOMIC DNA]</scope>
    <source>
        <strain evidence="7">KRD185</strain>
    </source>
</reference>
<evidence type="ECO:0000256" key="1">
    <source>
        <dbReference type="ARBA" id="ARBA00010718"/>
    </source>
</evidence>
<evidence type="ECO:0000313" key="6">
    <source>
        <dbReference type="EMBL" id="MBW0127685.1"/>
    </source>
</evidence>
<dbReference type="EMBL" id="JADQDF010000001">
    <property type="protein sequence ID" value="MBW0127685.1"/>
    <property type="molecule type" value="Genomic_DNA"/>
</dbReference>
<dbReference type="PROSITE" id="PS51144">
    <property type="entry name" value="ALPHA_CA_2"/>
    <property type="match status" value="1"/>
</dbReference>
<feature type="compositionally biased region" description="Polar residues" evidence="3">
    <location>
        <begin position="37"/>
        <end position="51"/>
    </location>
</feature>
<dbReference type="InterPro" id="IPR006311">
    <property type="entry name" value="TAT_signal"/>
</dbReference>
<dbReference type="InterPro" id="IPR041891">
    <property type="entry name" value="Alpha_CA_prokaryot-like"/>
</dbReference>
<evidence type="ECO:0000256" key="3">
    <source>
        <dbReference type="SAM" id="MobiDB-lite"/>
    </source>
</evidence>
<feature type="region of interest" description="Disordered" evidence="3">
    <location>
        <begin position="28"/>
        <end position="51"/>
    </location>
</feature>
<dbReference type="Pfam" id="PF00194">
    <property type="entry name" value="Carb_anhydrase"/>
    <property type="match status" value="1"/>
</dbReference>
<proteinExistence type="inferred from homology"/>
<keyword evidence="4" id="KW-0732">Signal</keyword>
<dbReference type="Proteomes" id="UP000694300">
    <property type="component" value="Unassembled WGS sequence"/>
</dbReference>
<comment type="caution">
    <text evidence="6">The sequence shown here is derived from an EMBL/GenBank/DDBJ whole genome shotgun (WGS) entry which is preliminary data.</text>
</comment>
<accession>A0ABS6U647</accession>
<name>A0ABS6U647_9PSEU</name>
<evidence type="ECO:0000259" key="5">
    <source>
        <dbReference type="PROSITE" id="PS51144"/>
    </source>
</evidence>
<comment type="similarity">
    <text evidence="1">Belongs to the alpha-carbonic anhydrase family.</text>
</comment>